<evidence type="ECO:0000313" key="2">
    <source>
        <dbReference type="EMBL" id="GIQ68399.1"/>
    </source>
</evidence>
<dbReference type="RefSeq" id="WP_213410990.1">
    <property type="nucleotide sequence ID" value="NZ_BOVK01000015.1"/>
</dbReference>
<accession>A0A8J4H046</accession>
<feature type="signal peptide" evidence="1">
    <location>
        <begin position="1"/>
        <end position="21"/>
    </location>
</feature>
<feature type="chain" id="PRO_5035232126" evidence="1">
    <location>
        <begin position="22"/>
        <end position="279"/>
    </location>
</feature>
<dbReference type="Proteomes" id="UP000677918">
    <property type="component" value="Unassembled WGS sequence"/>
</dbReference>
<name>A0A8J4H046_9BACL</name>
<sequence length="279" mass="31518">MKKIFFLLFSMFLIVSQSVVAVSNEDSEFFVKPLALSSLDEIKKVDLHLKKMGFTNEELALMQDDMKIDIASRGGKKWAVQKLTPKITSVDEQGNRIVISEDDSAIRKSDMDIQKVSTSDFELWGWVVKYGSVNSSENSYAVYADYKWNKGPFNAYTDKLAMAWQDKVTPYGDPTGLHYWRWNPYNQGEAHVYTNAIDKKLIQGNSWKVNVIAGGDPQDGWGRQEIRVKKSNAGTTGAVEIGYAHRICPGGTDVTISYGVISFSGFCQTEYNDRFNFTY</sequence>
<comment type="caution">
    <text evidence="2">The sequence shown here is derived from an EMBL/GenBank/DDBJ whole genome shotgun (WGS) entry which is preliminary data.</text>
</comment>
<protein>
    <submittedName>
        <fullName evidence="2">Uncharacterized protein</fullName>
    </submittedName>
</protein>
<evidence type="ECO:0000313" key="3">
    <source>
        <dbReference type="Proteomes" id="UP000677918"/>
    </source>
</evidence>
<gene>
    <name evidence="2" type="ORF">XYCOK13_12230</name>
</gene>
<evidence type="ECO:0000256" key="1">
    <source>
        <dbReference type="SAM" id="SignalP"/>
    </source>
</evidence>
<keyword evidence="3" id="KW-1185">Reference proteome</keyword>
<keyword evidence="1" id="KW-0732">Signal</keyword>
<organism evidence="2 3">
    <name type="scientific">Xylanibacillus composti</name>
    <dbReference type="NCBI Taxonomy" id="1572762"/>
    <lineage>
        <taxon>Bacteria</taxon>
        <taxon>Bacillati</taxon>
        <taxon>Bacillota</taxon>
        <taxon>Bacilli</taxon>
        <taxon>Bacillales</taxon>
        <taxon>Paenibacillaceae</taxon>
        <taxon>Xylanibacillus</taxon>
    </lineage>
</organism>
<proteinExistence type="predicted"/>
<reference evidence="2" key="1">
    <citation type="submission" date="2021-04" db="EMBL/GenBank/DDBJ databases">
        <title>Draft genome sequence of Xylanibacillus composti strain K13.</title>
        <authorList>
            <person name="Uke A."/>
            <person name="Chhe C."/>
            <person name="Baramee S."/>
            <person name="Kosugi A."/>
        </authorList>
    </citation>
    <scope>NUCLEOTIDE SEQUENCE</scope>
    <source>
        <strain evidence="2">K13</strain>
    </source>
</reference>
<dbReference type="EMBL" id="BOVK01000015">
    <property type="protein sequence ID" value="GIQ68399.1"/>
    <property type="molecule type" value="Genomic_DNA"/>
</dbReference>
<dbReference type="AlphaFoldDB" id="A0A8J4H046"/>